<dbReference type="Proteomes" id="UP000564644">
    <property type="component" value="Unassembled WGS sequence"/>
</dbReference>
<feature type="domain" description="Major facilitator superfamily (MFS) profile" evidence="8">
    <location>
        <begin position="1"/>
        <end position="399"/>
    </location>
</feature>
<dbReference type="PANTHER" id="PTHR23517">
    <property type="entry name" value="RESISTANCE PROTEIN MDTM, PUTATIVE-RELATED-RELATED"/>
    <property type="match status" value="1"/>
</dbReference>
<evidence type="ECO:0000256" key="1">
    <source>
        <dbReference type="ARBA" id="ARBA00004651"/>
    </source>
</evidence>
<dbReference type="SUPFAM" id="SSF103473">
    <property type="entry name" value="MFS general substrate transporter"/>
    <property type="match status" value="1"/>
</dbReference>
<name>A0A7X0SSS9_9BACL</name>
<protein>
    <submittedName>
        <fullName evidence="9">MFS transporter</fullName>
    </submittedName>
</protein>
<feature type="transmembrane region" description="Helical" evidence="7">
    <location>
        <begin position="49"/>
        <end position="68"/>
    </location>
</feature>
<feature type="transmembrane region" description="Helical" evidence="7">
    <location>
        <begin position="307"/>
        <end position="331"/>
    </location>
</feature>
<dbReference type="InterPro" id="IPR020846">
    <property type="entry name" value="MFS_dom"/>
</dbReference>
<dbReference type="RefSeq" id="WP_185131863.1">
    <property type="nucleotide sequence ID" value="NZ_JACJVO010000032.1"/>
</dbReference>
<evidence type="ECO:0000256" key="7">
    <source>
        <dbReference type="SAM" id="Phobius"/>
    </source>
</evidence>
<keyword evidence="2" id="KW-0813">Transport</keyword>
<proteinExistence type="predicted"/>
<keyword evidence="6 7" id="KW-0472">Membrane</keyword>
<dbReference type="InterPro" id="IPR036259">
    <property type="entry name" value="MFS_trans_sf"/>
</dbReference>
<reference evidence="9 10" key="1">
    <citation type="submission" date="2020-08" db="EMBL/GenBank/DDBJ databases">
        <title>Cohnella phylogeny.</title>
        <authorList>
            <person name="Dunlap C."/>
        </authorList>
    </citation>
    <scope>NUCLEOTIDE SEQUENCE [LARGE SCALE GENOMIC DNA]</scope>
    <source>
        <strain evidence="9 10">CBP 2801</strain>
    </source>
</reference>
<feature type="transmembrane region" description="Helical" evidence="7">
    <location>
        <begin position="252"/>
        <end position="272"/>
    </location>
</feature>
<dbReference type="EMBL" id="JACJVO010000032">
    <property type="protein sequence ID" value="MBB6734220.1"/>
    <property type="molecule type" value="Genomic_DNA"/>
</dbReference>
<keyword evidence="5 7" id="KW-1133">Transmembrane helix</keyword>
<evidence type="ECO:0000256" key="4">
    <source>
        <dbReference type="ARBA" id="ARBA00022692"/>
    </source>
</evidence>
<organism evidence="9 10">
    <name type="scientific">Cohnella zeiphila</name>
    <dbReference type="NCBI Taxonomy" id="2761120"/>
    <lineage>
        <taxon>Bacteria</taxon>
        <taxon>Bacillati</taxon>
        <taxon>Bacillota</taxon>
        <taxon>Bacilli</taxon>
        <taxon>Bacillales</taxon>
        <taxon>Paenibacillaceae</taxon>
        <taxon>Cohnella</taxon>
    </lineage>
</organism>
<dbReference type="PANTHER" id="PTHR23517:SF13">
    <property type="entry name" value="MAJOR FACILITATOR SUPERFAMILY MFS_1"/>
    <property type="match status" value="1"/>
</dbReference>
<feature type="transmembrane region" description="Helical" evidence="7">
    <location>
        <begin position="15"/>
        <end position="37"/>
    </location>
</feature>
<evidence type="ECO:0000256" key="3">
    <source>
        <dbReference type="ARBA" id="ARBA00022475"/>
    </source>
</evidence>
<gene>
    <name evidence="9" type="ORF">H7C18_25185</name>
</gene>
<feature type="transmembrane region" description="Helical" evidence="7">
    <location>
        <begin position="139"/>
        <end position="161"/>
    </location>
</feature>
<dbReference type="InterPro" id="IPR050171">
    <property type="entry name" value="MFS_Transporters"/>
</dbReference>
<evidence type="ECO:0000256" key="5">
    <source>
        <dbReference type="ARBA" id="ARBA00022989"/>
    </source>
</evidence>
<dbReference type="Pfam" id="PF07690">
    <property type="entry name" value="MFS_1"/>
    <property type="match status" value="1"/>
</dbReference>
<feature type="transmembrane region" description="Helical" evidence="7">
    <location>
        <begin position="343"/>
        <end position="364"/>
    </location>
</feature>
<evidence type="ECO:0000313" key="10">
    <source>
        <dbReference type="Proteomes" id="UP000564644"/>
    </source>
</evidence>
<evidence type="ECO:0000259" key="8">
    <source>
        <dbReference type="PROSITE" id="PS50850"/>
    </source>
</evidence>
<feature type="transmembrane region" description="Helical" evidence="7">
    <location>
        <begin position="105"/>
        <end position="127"/>
    </location>
</feature>
<feature type="transmembrane region" description="Helical" evidence="7">
    <location>
        <begin position="167"/>
        <end position="190"/>
    </location>
</feature>
<evidence type="ECO:0000313" key="9">
    <source>
        <dbReference type="EMBL" id="MBB6734220.1"/>
    </source>
</evidence>
<dbReference type="PROSITE" id="PS00216">
    <property type="entry name" value="SUGAR_TRANSPORT_1"/>
    <property type="match status" value="1"/>
</dbReference>
<feature type="transmembrane region" description="Helical" evidence="7">
    <location>
        <begin position="211"/>
        <end position="237"/>
    </location>
</feature>
<accession>A0A7X0SSS9</accession>
<dbReference type="GO" id="GO:0005886">
    <property type="term" value="C:plasma membrane"/>
    <property type="evidence" value="ECO:0007669"/>
    <property type="project" value="UniProtKB-SubCell"/>
</dbReference>
<comment type="subcellular location">
    <subcellularLocation>
        <location evidence="1">Cell membrane</location>
        <topology evidence="1">Multi-pass membrane protein</topology>
    </subcellularLocation>
</comment>
<comment type="caution">
    <text evidence="9">The sequence shown here is derived from an EMBL/GenBank/DDBJ whole genome shotgun (WGS) entry which is preliminary data.</text>
</comment>
<dbReference type="AlphaFoldDB" id="A0A7X0SSS9"/>
<dbReference type="InterPro" id="IPR005829">
    <property type="entry name" value="Sugar_transporter_CS"/>
</dbReference>
<keyword evidence="3" id="KW-1003">Cell membrane</keyword>
<dbReference type="GO" id="GO:0022857">
    <property type="term" value="F:transmembrane transporter activity"/>
    <property type="evidence" value="ECO:0007669"/>
    <property type="project" value="InterPro"/>
</dbReference>
<evidence type="ECO:0000256" key="2">
    <source>
        <dbReference type="ARBA" id="ARBA00022448"/>
    </source>
</evidence>
<feature type="transmembrane region" description="Helical" evidence="7">
    <location>
        <begin position="281"/>
        <end position="301"/>
    </location>
</feature>
<keyword evidence="10" id="KW-1185">Reference proteome</keyword>
<dbReference type="InterPro" id="IPR011701">
    <property type="entry name" value="MFS"/>
</dbReference>
<evidence type="ECO:0000256" key="6">
    <source>
        <dbReference type="ARBA" id="ARBA00023136"/>
    </source>
</evidence>
<feature type="transmembrane region" description="Helical" evidence="7">
    <location>
        <begin position="80"/>
        <end position="99"/>
    </location>
</feature>
<dbReference type="PROSITE" id="PS50850">
    <property type="entry name" value="MFS"/>
    <property type="match status" value="1"/>
</dbReference>
<keyword evidence="4 7" id="KW-0812">Transmembrane</keyword>
<sequence>MEKVSAERAVRPRSVWVAAWMVTAVFILSNSATPLYVHWQRGMGFSNGTLTLIFAAYIAGLLAALLVAGQLSDRFGRKPVLFPGLAAAALACLLFIFATSVAELVAARLLTGIAVGAIVSAGMAAVVDVGGPQRRSLASLAASAAMVLGAGLGPLLAGALAQTLAHPILPVFAAELAILGSAFAVAASLPGRQAGSRAADRFRLRLPSVPAANRLHLIFGIAVFAPGLTATSFILSLGPSLLSKLLAVNSPLVAGGTACLMFLTATGIQFALKRLRIGTQLLAGAASTVLAMLAAAAAVRVSSAPLLVLAAIFAGAGQGLGQLGGLTLIGLRVPERRRAEANAVLNMGGYVPAAVLPVCAGYLIDAAGLAAGTTAFAAVLTAASLAAAGFVSVRLREKD</sequence>
<feature type="transmembrane region" description="Helical" evidence="7">
    <location>
        <begin position="370"/>
        <end position="393"/>
    </location>
</feature>
<dbReference type="Gene3D" id="1.20.1250.20">
    <property type="entry name" value="MFS general substrate transporter like domains"/>
    <property type="match status" value="1"/>
</dbReference>